<dbReference type="EMBL" id="JAGQHS010000009">
    <property type="protein sequence ID" value="MCA9754753.1"/>
    <property type="molecule type" value="Genomic_DNA"/>
</dbReference>
<protein>
    <submittedName>
        <fullName evidence="2">Uncharacterized protein</fullName>
    </submittedName>
</protein>
<comment type="caution">
    <text evidence="2">The sequence shown here is derived from an EMBL/GenBank/DDBJ whole genome shotgun (WGS) entry which is preliminary data.</text>
</comment>
<name>A0A956N9E6_UNCEI</name>
<dbReference type="AlphaFoldDB" id="A0A956N9E6"/>
<feature type="region of interest" description="Disordered" evidence="1">
    <location>
        <begin position="1"/>
        <end position="95"/>
    </location>
</feature>
<reference evidence="2" key="2">
    <citation type="journal article" date="2021" name="Microbiome">
        <title>Successional dynamics and alternative stable states in a saline activated sludge microbial community over 9 years.</title>
        <authorList>
            <person name="Wang Y."/>
            <person name="Ye J."/>
            <person name="Ju F."/>
            <person name="Liu L."/>
            <person name="Boyd J.A."/>
            <person name="Deng Y."/>
            <person name="Parks D.H."/>
            <person name="Jiang X."/>
            <person name="Yin X."/>
            <person name="Woodcroft B.J."/>
            <person name="Tyson G.W."/>
            <person name="Hugenholtz P."/>
            <person name="Polz M.F."/>
            <person name="Zhang T."/>
        </authorList>
    </citation>
    <scope>NUCLEOTIDE SEQUENCE</scope>
    <source>
        <strain evidence="2">HKST-UBA02</strain>
    </source>
</reference>
<dbReference type="Proteomes" id="UP000739538">
    <property type="component" value="Unassembled WGS sequence"/>
</dbReference>
<accession>A0A956N9E6</accession>
<evidence type="ECO:0000256" key="1">
    <source>
        <dbReference type="SAM" id="MobiDB-lite"/>
    </source>
</evidence>
<proteinExistence type="predicted"/>
<reference evidence="2" key="1">
    <citation type="submission" date="2020-04" db="EMBL/GenBank/DDBJ databases">
        <authorList>
            <person name="Zhang T."/>
        </authorList>
    </citation>
    <scope>NUCLEOTIDE SEQUENCE</scope>
    <source>
        <strain evidence="2">HKST-UBA02</strain>
    </source>
</reference>
<gene>
    <name evidence="2" type="ORF">KDA27_03050</name>
</gene>
<evidence type="ECO:0000313" key="2">
    <source>
        <dbReference type="EMBL" id="MCA9754753.1"/>
    </source>
</evidence>
<feature type="compositionally biased region" description="Basic and acidic residues" evidence="1">
    <location>
        <begin position="74"/>
        <end position="86"/>
    </location>
</feature>
<evidence type="ECO:0000313" key="3">
    <source>
        <dbReference type="Proteomes" id="UP000739538"/>
    </source>
</evidence>
<organism evidence="2 3">
    <name type="scientific">Eiseniibacteriota bacterium</name>
    <dbReference type="NCBI Taxonomy" id="2212470"/>
    <lineage>
        <taxon>Bacteria</taxon>
        <taxon>Candidatus Eiseniibacteriota</taxon>
    </lineage>
</organism>
<sequence>MKRLPLPQSAAVVRKHVSPEQQAPVAGGPDVESSPQADKQRTAASESTEIEATERTAPKINEPTEPDINGEAKMQVRDARIPRDDIDYPFPGDRS</sequence>